<evidence type="ECO:0000313" key="2">
    <source>
        <dbReference type="EMBL" id="AEF40734.1"/>
    </source>
</evidence>
<dbReference type="RefSeq" id="WP_013807083.1">
    <property type="nucleotide sequence ID" value="NC_015564.1"/>
</dbReference>
<evidence type="ECO:0008006" key="4">
    <source>
        <dbReference type="Google" id="ProtNLM"/>
    </source>
</evidence>
<dbReference type="Proteomes" id="UP000009235">
    <property type="component" value="Chromosome"/>
</dbReference>
<sequence>MFTRKAIGMAALAGALSASALLSTAAGEALARPQSFTETCRIGTNVYPSGYVHTGPLGTKWQCSDGYWVAY</sequence>
<dbReference type="KEGG" id="asd:AS9A_2287"/>
<protein>
    <recommendedName>
        <fullName evidence="4">Secreted protein</fullName>
    </recommendedName>
</protein>
<dbReference type="AlphaFoldDB" id="F6ER47"/>
<dbReference type="HOGENOM" id="CLU_2731107_0_0_11"/>
<proteinExistence type="predicted"/>
<gene>
    <name evidence="2" type="ordered locus">AS9A_2287</name>
</gene>
<feature type="signal peptide" evidence="1">
    <location>
        <begin position="1"/>
        <end position="20"/>
    </location>
</feature>
<dbReference type="EMBL" id="CP002786">
    <property type="protein sequence ID" value="AEF40734.1"/>
    <property type="molecule type" value="Genomic_DNA"/>
</dbReference>
<evidence type="ECO:0000256" key="1">
    <source>
        <dbReference type="SAM" id="SignalP"/>
    </source>
</evidence>
<organism evidence="2 3">
    <name type="scientific">Hoyosella subflava (strain DSM 45089 / JCM 17490 / NBRC 109087 / DQS3-9A1)</name>
    <name type="common">Amycolicicoccus subflavus</name>
    <dbReference type="NCBI Taxonomy" id="443218"/>
    <lineage>
        <taxon>Bacteria</taxon>
        <taxon>Bacillati</taxon>
        <taxon>Actinomycetota</taxon>
        <taxon>Actinomycetes</taxon>
        <taxon>Mycobacteriales</taxon>
        <taxon>Hoyosellaceae</taxon>
        <taxon>Hoyosella</taxon>
    </lineage>
</organism>
<keyword evidence="1" id="KW-0732">Signal</keyword>
<evidence type="ECO:0000313" key="3">
    <source>
        <dbReference type="Proteomes" id="UP000009235"/>
    </source>
</evidence>
<accession>F6ER47</accession>
<name>F6ER47_HOYSD</name>
<keyword evidence="3" id="KW-1185">Reference proteome</keyword>
<feature type="chain" id="PRO_5038520198" description="Secreted protein" evidence="1">
    <location>
        <begin position="21"/>
        <end position="71"/>
    </location>
</feature>
<reference evidence="2 3" key="1">
    <citation type="journal article" date="2011" name="J. Bacteriol.">
        <title>Complete genome sequence of Amycolicicoccus subflavus DQS3-9A1T, an actinomycete isolated from crude oil-polluted soil.</title>
        <authorList>
            <person name="Cai M."/>
            <person name="Chen W.M."/>
            <person name="Nie Y."/>
            <person name="Chi C.Q."/>
            <person name="Wang Y.N."/>
            <person name="Tang Y.Q."/>
            <person name="Li G.Y."/>
            <person name="Wu X.L."/>
        </authorList>
    </citation>
    <scope>NUCLEOTIDE SEQUENCE [LARGE SCALE GENOMIC DNA]</scope>
    <source>
        <strain evidence="3">DSM 45089 / DQS3-9A1</strain>
    </source>
</reference>